<dbReference type="InterPro" id="IPR011990">
    <property type="entry name" value="TPR-like_helical_dom_sf"/>
</dbReference>
<dbReference type="PANTHER" id="PTHR47938:SF26">
    <property type="entry name" value="OS10G0578500 PROTEIN"/>
    <property type="match status" value="1"/>
</dbReference>
<dbReference type="Gene3D" id="1.25.40.10">
    <property type="entry name" value="Tetratricopeptide repeat domain"/>
    <property type="match status" value="4"/>
</dbReference>
<feature type="repeat" description="PPR" evidence="3">
    <location>
        <begin position="279"/>
        <end position="313"/>
    </location>
</feature>
<dbReference type="Pfam" id="PF01535">
    <property type="entry name" value="PPR"/>
    <property type="match status" value="3"/>
</dbReference>
<feature type="repeat" description="PPR" evidence="3">
    <location>
        <begin position="244"/>
        <end position="278"/>
    </location>
</feature>
<dbReference type="PROSITE" id="PS51375">
    <property type="entry name" value="PPR"/>
    <property type="match status" value="10"/>
</dbReference>
<evidence type="ECO:0000313" key="4">
    <source>
        <dbReference type="EMBL" id="KAK8943818.1"/>
    </source>
</evidence>
<dbReference type="InterPro" id="IPR002885">
    <property type="entry name" value="PPR_rpt"/>
</dbReference>
<keyword evidence="2" id="KW-0677">Repeat</keyword>
<comment type="similarity">
    <text evidence="1">Belongs to the PPR family. P subfamily.</text>
</comment>
<evidence type="ECO:0000256" key="2">
    <source>
        <dbReference type="ARBA" id="ARBA00022737"/>
    </source>
</evidence>
<keyword evidence="5" id="KW-1185">Reference proteome</keyword>
<feature type="repeat" description="PPR" evidence="3">
    <location>
        <begin position="521"/>
        <end position="555"/>
    </location>
</feature>
<feature type="repeat" description="PPR" evidence="3">
    <location>
        <begin position="416"/>
        <end position="450"/>
    </location>
</feature>
<sequence>MLVRWRKLLHSSSSRNNSPSIPFRNPRPAPRHCCQPRLYPEIVDLTVSNCPSDALALSFFLWAARQPDYFHAAASFDRIVPAVLRLTLRFGLVSRIVRHLETFGCPIRAQTFLVLLRIYWRAKKYRFALEVFDEMCRRNYKPGTFVTNIILDIQFRSGRFGEAMRIFGEAKSPNFITFNIVLRNLCESGDWIGVRDLLREMVWRGFFLNEGTISVAMSSFCKAGRHSELLQLLAFMVVLGRQLSITIWTILIDSLCRTQRVEMACENLRNMAETGCTPTVVTYTSLIRGLCEAQMLSEVVDILNIMCSNDCHPDIVLYNILIFYLLKSRRYDVAINILIFLLKRKMEPDSYTLSSLAFVFFSLRKISLLFEFTAGVTFKDDLVLYNSLITGFCKVGLPSEALRLYNLMIIEGVIPDSYSYVGLLSSLCKLGRTEHAVHVYYEILRSNSNVDPYVHSAILDGLVKNRKYHSAIKLFREVVSKKFCIDVVSYTIALHALSKGGRFEEACDLFEHMKHFGPVPNICTYNVMICGLRKRRDLDGTKKLLKEMMVTGINMDHISVNAVVHLLIKLGRNDSALFMLKKMHDYFMGSMNANYSELFSRFDHTFVS</sequence>
<name>A0ABR2LL59_9ASPA</name>
<feature type="repeat" description="PPR" evidence="3">
    <location>
        <begin position="108"/>
        <end position="142"/>
    </location>
</feature>
<evidence type="ECO:0000256" key="1">
    <source>
        <dbReference type="ARBA" id="ARBA00007626"/>
    </source>
</evidence>
<feature type="repeat" description="PPR" evidence="3">
    <location>
        <begin position="486"/>
        <end position="520"/>
    </location>
</feature>
<feature type="repeat" description="PPR" evidence="3">
    <location>
        <begin position="381"/>
        <end position="415"/>
    </location>
</feature>
<feature type="repeat" description="PPR" evidence="3">
    <location>
        <begin position="174"/>
        <end position="208"/>
    </location>
</feature>
<gene>
    <name evidence="4" type="ORF">KSP40_PGU002330</name>
</gene>
<dbReference type="EMBL" id="JBBWWR010000018">
    <property type="protein sequence ID" value="KAK8943818.1"/>
    <property type="molecule type" value="Genomic_DNA"/>
</dbReference>
<dbReference type="NCBIfam" id="TIGR00756">
    <property type="entry name" value="PPR"/>
    <property type="match status" value="9"/>
</dbReference>
<feature type="repeat" description="PPR" evidence="3">
    <location>
        <begin position="314"/>
        <end position="348"/>
    </location>
</feature>
<reference evidence="4 5" key="1">
    <citation type="journal article" date="2022" name="Nat. Plants">
        <title>Genomes of leafy and leafless Platanthera orchids illuminate the evolution of mycoheterotrophy.</title>
        <authorList>
            <person name="Li M.H."/>
            <person name="Liu K.W."/>
            <person name="Li Z."/>
            <person name="Lu H.C."/>
            <person name="Ye Q.L."/>
            <person name="Zhang D."/>
            <person name="Wang J.Y."/>
            <person name="Li Y.F."/>
            <person name="Zhong Z.M."/>
            <person name="Liu X."/>
            <person name="Yu X."/>
            <person name="Liu D.K."/>
            <person name="Tu X.D."/>
            <person name="Liu B."/>
            <person name="Hao Y."/>
            <person name="Liao X.Y."/>
            <person name="Jiang Y.T."/>
            <person name="Sun W.H."/>
            <person name="Chen J."/>
            <person name="Chen Y.Q."/>
            <person name="Ai Y."/>
            <person name="Zhai J.W."/>
            <person name="Wu S.S."/>
            <person name="Zhou Z."/>
            <person name="Hsiao Y.Y."/>
            <person name="Wu W.L."/>
            <person name="Chen Y.Y."/>
            <person name="Lin Y.F."/>
            <person name="Hsu J.L."/>
            <person name="Li C.Y."/>
            <person name="Wang Z.W."/>
            <person name="Zhao X."/>
            <person name="Zhong W.Y."/>
            <person name="Ma X.K."/>
            <person name="Ma L."/>
            <person name="Huang J."/>
            <person name="Chen G.Z."/>
            <person name="Huang M.Z."/>
            <person name="Huang L."/>
            <person name="Peng D.H."/>
            <person name="Luo Y.B."/>
            <person name="Zou S.Q."/>
            <person name="Chen S.P."/>
            <person name="Lan S."/>
            <person name="Tsai W.C."/>
            <person name="Van de Peer Y."/>
            <person name="Liu Z.J."/>
        </authorList>
    </citation>
    <scope>NUCLEOTIDE SEQUENCE [LARGE SCALE GENOMIC DNA]</scope>
    <source>
        <strain evidence="4">Lor288</strain>
    </source>
</reference>
<proteinExistence type="inferred from homology"/>
<feature type="repeat" description="PPR" evidence="3">
    <location>
        <begin position="451"/>
        <end position="485"/>
    </location>
</feature>
<dbReference type="Proteomes" id="UP001412067">
    <property type="component" value="Unassembled WGS sequence"/>
</dbReference>
<comment type="caution">
    <text evidence="4">The sequence shown here is derived from an EMBL/GenBank/DDBJ whole genome shotgun (WGS) entry which is preliminary data.</text>
</comment>
<protein>
    <submittedName>
        <fullName evidence="4">Pentatricopeptide repeat-containing protein</fullName>
    </submittedName>
</protein>
<accession>A0ABR2LL59</accession>
<evidence type="ECO:0000313" key="5">
    <source>
        <dbReference type="Proteomes" id="UP001412067"/>
    </source>
</evidence>
<evidence type="ECO:0000256" key="3">
    <source>
        <dbReference type="PROSITE-ProRule" id="PRU00708"/>
    </source>
</evidence>
<dbReference type="PANTHER" id="PTHR47938">
    <property type="entry name" value="RESPIRATORY COMPLEX I CHAPERONE (CIA84), PUTATIVE (AFU_ORTHOLOGUE AFUA_2G06020)-RELATED"/>
    <property type="match status" value="1"/>
</dbReference>
<dbReference type="Pfam" id="PF13041">
    <property type="entry name" value="PPR_2"/>
    <property type="match status" value="4"/>
</dbReference>
<organism evidence="4 5">
    <name type="scientific">Platanthera guangdongensis</name>
    <dbReference type="NCBI Taxonomy" id="2320717"/>
    <lineage>
        <taxon>Eukaryota</taxon>
        <taxon>Viridiplantae</taxon>
        <taxon>Streptophyta</taxon>
        <taxon>Embryophyta</taxon>
        <taxon>Tracheophyta</taxon>
        <taxon>Spermatophyta</taxon>
        <taxon>Magnoliopsida</taxon>
        <taxon>Liliopsida</taxon>
        <taxon>Asparagales</taxon>
        <taxon>Orchidaceae</taxon>
        <taxon>Orchidoideae</taxon>
        <taxon>Orchideae</taxon>
        <taxon>Orchidinae</taxon>
        <taxon>Platanthera</taxon>
    </lineage>
</organism>